<accession>A0A699L426</accession>
<reference evidence="2" key="1">
    <citation type="journal article" date="2019" name="Sci. Rep.">
        <title>Draft genome of Tanacetum cinerariifolium, the natural source of mosquito coil.</title>
        <authorList>
            <person name="Yamashiro T."/>
            <person name="Shiraishi A."/>
            <person name="Satake H."/>
            <person name="Nakayama K."/>
        </authorList>
    </citation>
    <scope>NUCLEOTIDE SEQUENCE</scope>
</reference>
<sequence length="310" mass="35276">MLILMTLQKTFHHSGKEFTRYQAFSRTNLSACAIRVEPTYYVRVILSESKYYPLREFVSRFFKVSKQRHWFSFEKRVGKGAGGQIFQETFSGLKGWKNRFFFLDRRAISDAMAWRHHGSDISDSVLEDGFSEQDVQTLAERVIDLLVTMSEYIRCPFLSGATIEKGSALTNQDQRAQHTVPPLSVGQAIPNKTAHQEVEVEDPKIVATCERKASATAKKREKKKQGGDGGEGSRCWCVGDGWTPSMLTIVKAFQIDHRKTQDEGYASPRHDSHKNSCARSGWLSREGTHEENDPPATQLSQQEHQKVERD</sequence>
<name>A0A699L426_TANCI</name>
<proteinExistence type="predicted"/>
<feature type="compositionally biased region" description="Basic and acidic residues" evidence="1">
    <location>
        <begin position="194"/>
        <end position="213"/>
    </location>
</feature>
<dbReference type="EMBL" id="BKCJ010582467">
    <property type="protein sequence ID" value="GFB23779.1"/>
    <property type="molecule type" value="Genomic_DNA"/>
</dbReference>
<comment type="caution">
    <text evidence="2">The sequence shown here is derived from an EMBL/GenBank/DDBJ whole genome shotgun (WGS) entry which is preliminary data.</text>
</comment>
<feature type="region of interest" description="Disordered" evidence="1">
    <location>
        <begin position="169"/>
        <end position="235"/>
    </location>
</feature>
<feature type="compositionally biased region" description="Basic and acidic residues" evidence="1">
    <location>
        <begin position="261"/>
        <end position="274"/>
    </location>
</feature>
<organism evidence="2">
    <name type="scientific">Tanacetum cinerariifolium</name>
    <name type="common">Dalmatian daisy</name>
    <name type="synonym">Chrysanthemum cinerariifolium</name>
    <dbReference type="NCBI Taxonomy" id="118510"/>
    <lineage>
        <taxon>Eukaryota</taxon>
        <taxon>Viridiplantae</taxon>
        <taxon>Streptophyta</taxon>
        <taxon>Embryophyta</taxon>
        <taxon>Tracheophyta</taxon>
        <taxon>Spermatophyta</taxon>
        <taxon>Magnoliopsida</taxon>
        <taxon>eudicotyledons</taxon>
        <taxon>Gunneridae</taxon>
        <taxon>Pentapetalae</taxon>
        <taxon>asterids</taxon>
        <taxon>campanulids</taxon>
        <taxon>Asterales</taxon>
        <taxon>Asteraceae</taxon>
        <taxon>Asteroideae</taxon>
        <taxon>Anthemideae</taxon>
        <taxon>Anthemidinae</taxon>
        <taxon>Tanacetum</taxon>
    </lineage>
</organism>
<gene>
    <name evidence="2" type="ORF">Tci_695750</name>
</gene>
<protein>
    <submittedName>
        <fullName evidence="2">Uncharacterized protein</fullName>
    </submittedName>
</protein>
<dbReference type="AlphaFoldDB" id="A0A699L426"/>
<evidence type="ECO:0000313" key="2">
    <source>
        <dbReference type="EMBL" id="GFB23779.1"/>
    </source>
</evidence>
<evidence type="ECO:0000256" key="1">
    <source>
        <dbReference type="SAM" id="MobiDB-lite"/>
    </source>
</evidence>
<feature type="region of interest" description="Disordered" evidence="1">
    <location>
        <begin position="261"/>
        <end position="310"/>
    </location>
</feature>